<evidence type="ECO:0000313" key="6">
    <source>
        <dbReference type="EMBL" id="GAP12661.1"/>
    </source>
</evidence>
<dbReference type="CDD" id="cd02440">
    <property type="entry name" value="AdoMet_MTases"/>
    <property type="match status" value="1"/>
</dbReference>
<comment type="pathway">
    <text evidence="1">Lipid metabolism.</text>
</comment>
<protein>
    <submittedName>
        <fullName evidence="6">Protein containg methyltransferase domain</fullName>
    </submittedName>
</protein>
<sequence>MEDSLCLEEIGLLLLIDRLQANHQTLGRETIVPFAELKQPAVARGYAALIGVLLEKGFVRGDAEAFALTPDGSRAVRDIAQRCSLNALFYDEYYRAIRHSRAHALFCERVYGKDLGQHGMADMQQLDRALAELQIEPGMTLLDFGCGDGQISEYIADASGALVTGVDLAGQAIRIAAERTAGKRDRIKFRCADVEKEPESLGAEMFDRVIAIDSLFFTRDQPSVTKLLLDHLTPGGRMVVFYICPPPVAENETAFARGLSALGQTYRVLDFSVQNKQHWLKKEAALKDLESMFKAEGNEFLYKNRLAECGGIQDFRRFLYVVRMLN</sequence>
<dbReference type="OrthoDB" id="9772751at2"/>
<evidence type="ECO:0000256" key="4">
    <source>
        <dbReference type="ARBA" id="ARBA00025707"/>
    </source>
</evidence>
<proteinExistence type="predicted"/>
<keyword evidence="7" id="KW-1185">Reference proteome</keyword>
<dbReference type="GO" id="GO:0032259">
    <property type="term" value="P:methylation"/>
    <property type="evidence" value="ECO:0007669"/>
    <property type="project" value="UniProtKB-KW"/>
</dbReference>
<dbReference type="STRING" id="360412.LARV_00397"/>
<dbReference type="PANTHER" id="PTHR44307">
    <property type="entry name" value="PHOSPHOETHANOLAMINE METHYLTRANSFERASE"/>
    <property type="match status" value="1"/>
</dbReference>
<dbReference type="GO" id="GO:0008168">
    <property type="term" value="F:methyltransferase activity"/>
    <property type="evidence" value="ECO:0007669"/>
    <property type="project" value="UniProtKB-KW"/>
</dbReference>
<evidence type="ECO:0000259" key="5">
    <source>
        <dbReference type="Pfam" id="PF13847"/>
    </source>
</evidence>
<comment type="pathway">
    <text evidence="4">Phospholipid metabolism.</text>
</comment>
<dbReference type="Gene3D" id="3.40.50.150">
    <property type="entry name" value="Vaccinia Virus protein VP39"/>
    <property type="match status" value="1"/>
</dbReference>
<dbReference type="InterPro" id="IPR029063">
    <property type="entry name" value="SAM-dependent_MTases_sf"/>
</dbReference>
<gene>
    <name evidence="6" type="ORF">LARV_00397</name>
</gene>
<dbReference type="AlphaFoldDB" id="A0A0S7BG25"/>
<dbReference type="SUPFAM" id="SSF53335">
    <property type="entry name" value="S-adenosyl-L-methionine-dependent methyltransferases"/>
    <property type="match status" value="1"/>
</dbReference>
<dbReference type="Proteomes" id="UP000055060">
    <property type="component" value="Unassembled WGS sequence"/>
</dbReference>
<evidence type="ECO:0000256" key="1">
    <source>
        <dbReference type="ARBA" id="ARBA00005189"/>
    </source>
</evidence>
<name>A0A0S7BG25_9CHLR</name>
<dbReference type="EMBL" id="DF967972">
    <property type="protein sequence ID" value="GAP12661.1"/>
    <property type="molecule type" value="Genomic_DNA"/>
</dbReference>
<dbReference type="Pfam" id="PF13847">
    <property type="entry name" value="Methyltransf_31"/>
    <property type="match status" value="1"/>
</dbReference>
<keyword evidence="3 6" id="KW-0808">Transferase</keyword>
<dbReference type="RefSeq" id="WP_075072070.1">
    <property type="nucleotide sequence ID" value="NZ_DF967972.1"/>
</dbReference>
<reference evidence="6" key="1">
    <citation type="submission" date="2015-07" db="EMBL/GenBank/DDBJ databases">
        <title>Draft Genome Sequences of Anaerolinea thermolimosa IMO-1, Bellilinea caldifistulae GOMI-1, Leptolinea tardivitalis YMTK-2, Levilinea saccharolytica KIBI-1,Longilinea arvoryzae KOME-1, Previously Described as Members of the Anaerolineaceae (Chloroflexi).</title>
        <authorList>
            <person name="Sekiguchi Y."/>
            <person name="Ohashi A."/>
            <person name="Matsuura N."/>
            <person name="Tourlousse M.D."/>
        </authorList>
    </citation>
    <scope>NUCLEOTIDE SEQUENCE [LARGE SCALE GENOMIC DNA]</scope>
    <source>
        <strain evidence="6">KOME-1</strain>
    </source>
</reference>
<keyword evidence="2 6" id="KW-0489">Methyltransferase</keyword>
<dbReference type="InterPro" id="IPR025714">
    <property type="entry name" value="Methyltranfer_dom"/>
</dbReference>
<organism evidence="6">
    <name type="scientific">Longilinea arvoryzae</name>
    <dbReference type="NCBI Taxonomy" id="360412"/>
    <lineage>
        <taxon>Bacteria</taxon>
        <taxon>Bacillati</taxon>
        <taxon>Chloroflexota</taxon>
        <taxon>Anaerolineae</taxon>
        <taxon>Anaerolineales</taxon>
        <taxon>Anaerolineaceae</taxon>
        <taxon>Longilinea</taxon>
    </lineage>
</organism>
<accession>A0A0S7BG25</accession>
<evidence type="ECO:0000256" key="2">
    <source>
        <dbReference type="ARBA" id="ARBA00022603"/>
    </source>
</evidence>
<dbReference type="PANTHER" id="PTHR44307:SF2">
    <property type="entry name" value="PHOSPHOETHANOLAMINE METHYLTRANSFERASE ISOFORM X1"/>
    <property type="match status" value="1"/>
</dbReference>
<evidence type="ECO:0000313" key="7">
    <source>
        <dbReference type="Proteomes" id="UP000055060"/>
    </source>
</evidence>
<feature type="domain" description="Methyltransferase" evidence="5">
    <location>
        <begin position="136"/>
        <end position="254"/>
    </location>
</feature>
<evidence type="ECO:0000256" key="3">
    <source>
        <dbReference type="ARBA" id="ARBA00022679"/>
    </source>
</evidence>